<comment type="caution">
    <text evidence="1">The sequence shown here is derived from an EMBL/GenBank/DDBJ whole genome shotgun (WGS) entry which is preliminary data.</text>
</comment>
<name>A0ABV5AN66_9BACL</name>
<dbReference type="EMBL" id="JBHHMI010000001">
    <property type="protein sequence ID" value="MFB5265618.1"/>
    <property type="molecule type" value="Genomic_DNA"/>
</dbReference>
<accession>A0ABV5AN66</accession>
<protein>
    <submittedName>
        <fullName evidence="1">Uncharacterized protein</fullName>
    </submittedName>
</protein>
<sequence length="49" mass="5673">MRMAFHIVVSMPKIEQANTLTITAGHLLDAIEYDENPERTVWQTETFHS</sequence>
<organism evidence="1 2">
    <name type="scientific">Paenibacillus enshidis</name>
    <dbReference type="NCBI Taxonomy" id="1458439"/>
    <lineage>
        <taxon>Bacteria</taxon>
        <taxon>Bacillati</taxon>
        <taxon>Bacillota</taxon>
        <taxon>Bacilli</taxon>
        <taxon>Bacillales</taxon>
        <taxon>Paenibacillaceae</taxon>
        <taxon>Paenibacillus</taxon>
    </lineage>
</organism>
<evidence type="ECO:0000313" key="1">
    <source>
        <dbReference type="EMBL" id="MFB5265618.1"/>
    </source>
</evidence>
<evidence type="ECO:0000313" key="2">
    <source>
        <dbReference type="Proteomes" id="UP001580346"/>
    </source>
</evidence>
<gene>
    <name evidence="1" type="ORF">ACE41H_02265</name>
</gene>
<dbReference type="Proteomes" id="UP001580346">
    <property type="component" value="Unassembled WGS sequence"/>
</dbReference>
<reference evidence="1 2" key="1">
    <citation type="submission" date="2024-09" db="EMBL/GenBank/DDBJ databases">
        <title>Paenibacillus zeirhizospherea sp. nov., isolated from surface of the maize (Zea mays) roots in a horticulture field, Hungary.</title>
        <authorList>
            <person name="Marton D."/>
            <person name="Farkas M."/>
            <person name="Bedics A."/>
            <person name="Toth E."/>
            <person name="Tancsics A."/>
            <person name="Boka K."/>
            <person name="Maroti G."/>
            <person name="Kriszt B."/>
            <person name="Cserhati M."/>
        </authorList>
    </citation>
    <scope>NUCLEOTIDE SEQUENCE [LARGE SCALE GENOMIC DNA]</scope>
    <source>
        <strain evidence="1 2">KCTC 33519</strain>
    </source>
</reference>
<keyword evidence="2" id="KW-1185">Reference proteome</keyword>
<proteinExistence type="predicted"/>
<dbReference type="RefSeq" id="WP_375353038.1">
    <property type="nucleotide sequence ID" value="NZ_JBHHMI010000001.1"/>
</dbReference>